<sequence>MTALALSLIPTAKASAQPTLKYLSDPVAGKTVRAWDCCKPSGAWPGKADVTAPVKACAKDGVTVVNASTQSGCSGGNSYACNNNQPWAVNTTMSYGFARANLPGRSEYDTSCACYALQFTSAAVKGKTHVVQVVGQGPDIGSNVFELLIPGGGVGLFNGCQSQWGAPSTGWGSQYGGVSSKADCAQLPSQLRAGCNWRFDWFLNADNPTVTFRRVKCPTAITDRSGCTRKVE</sequence>
<dbReference type="PANTHER" id="PTHR39730:SF1">
    <property type="entry name" value="ENDOGLUCANASE 1"/>
    <property type="match status" value="1"/>
</dbReference>
<dbReference type="Pfam" id="PF02015">
    <property type="entry name" value="Glyco_hydro_45"/>
    <property type="match status" value="1"/>
</dbReference>
<reference evidence="10 11" key="1">
    <citation type="submission" date="2021-02" db="EMBL/GenBank/DDBJ databases">
        <title>De Novo genome assembly of isolated myxobacteria.</title>
        <authorList>
            <person name="Stevens D.C."/>
        </authorList>
    </citation>
    <scope>NUCLEOTIDE SEQUENCE [LARGE SCALE GENOMIC DNA]</scope>
    <source>
        <strain evidence="10 11">SCHIC003</strain>
    </source>
</reference>
<dbReference type="EMBL" id="CP071091">
    <property type="protein sequence ID" value="QSQ17534.1"/>
    <property type="molecule type" value="Genomic_DNA"/>
</dbReference>
<feature type="domain" description="Glycosyl hydrolases family 45 active site" evidence="9">
    <location>
        <begin position="28"/>
        <end position="227"/>
    </location>
</feature>
<evidence type="ECO:0000256" key="4">
    <source>
        <dbReference type="ARBA" id="ARBA00022801"/>
    </source>
</evidence>
<protein>
    <recommendedName>
        <fullName evidence="3">cellulase</fullName>
        <ecNumber evidence="3">3.2.1.4</ecNumber>
    </recommendedName>
</protein>
<name>A0ABX7NFF5_9BACT</name>
<keyword evidence="6" id="KW-0119">Carbohydrate metabolism</keyword>
<dbReference type="Proteomes" id="UP000663090">
    <property type="component" value="Chromosome"/>
</dbReference>
<dbReference type="RefSeq" id="WP_206719153.1">
    <property type="nucleotide sequence ID" value="NZ_CP071091.1"/>
</dbReference>
<evidence type="ECO:0000256" key="7">
    <source>
        <dbReference type="ARBA" id="ARBA00023295"/>
    </source>
</evidence>
<keyword evidence="11" id="KW-1185">Reference proteome</keyword>
<dbReference type="InterPro" id="IPR036908">
    <property type="entry name" value="RlpA-like_sf"/>
</dbReference>
<dbReference type="SUPFAM" id="SSF50685">
    <property type="entry name" value="Barwin-like endoglucanases"/>
    <property type="match status" value="1"/>
</dbReference>
<dbReference type="InterPro" id="IPR052288">
    <property type="entry name" value="GH45_Enzymes"/>
</dbReference>
<evidence type="ECO:0000256" key="3">
    <source>
        <dbReference type="ARBA" id="ARBA00012601"/>
    </source>
</evidence>
<evidence type="ECO:0000256" key="6">
    <source>
        <dbReference type="ARBA" id="ARBA00023277"/>
    </source>
</evidence>
<evidence type="ECO:0000313" key="11">
    <source>
        <dbReference type="Proteomes" id="UP000663090"/>
    </source>
</evidence>
<evidence type="ECO:0000313" key="10">
    <source>
        <dbReference type="EMBL" id="QSQ17534.1"/>
    </source>
</evidence>
<dbReference type="Gene3D" id="2.40.40.10">
    <property type="entry name" value="RlpA-like domain"/>
    <property type="match status" value="1"/>
</dbReference>
<evidence type="ECO:0000259" key="9">
    <source>
        <dbReference type="Pfam" id="PF02015"/>
    </source>
</evidence>
<evidence type="ECO:0000256" key="8">
    <source>
        <dbReference type="ARBA" id="ARBA00023326"/>
    </source>
</evidence>
<organism evidence="10 11">
    <name type="scientific">Myxococcus landrumensis</name>
    <dbReference type="NCBI Taxonomy" id="2813577"/>
    <lineage>
        <taxon>Bacteria</taxon>
        <taxon>Pseudomonadati</taxon>
        <taxon>Myxococcota</taxon>
        <taxon>Myxococcia</taxon>
        <taxon>Myxococcales</taxon>
        <taxon>Cystobacterineae</taxon>
        <taxon>Myxococcaceae</taxon>
        <taxon>Myxococcus</taxon>
    </lineage>
</organism>
<dbReference type="InterPro" id="IPR000334">
    <property type="entry name" value="Glyco_hydro_45"/>
</dbReference>
<comment type="similarity">
    <text evidence="2">Belongs to the glycosyl hydrolase 45 (cellulase K) family.</text>
</comment>
<proteinExistence type="inferred from homology"/>
<gene>
    <name evidence="10" type="ORF">JY572_16475</name>
</gene>
<dbReference type="EC" id="3.2.1.4" evidence="3"/>
<comment type="catalytic activity">
    <reaction evidence="1">
        <text>Endohydrolysis of (1-&gt;4)-beta-D-glucosidic linkages in cellulose, lichenin and cereal beta-D-glucans.</text>
        <dbReference type="EC" id="3.2.1.4"/>
    </reaction>
</comment>
<keyword evidence="8" id="KW-0624">Polysaccharide degradation</keyword>
<evidence type="ECO:0000256" key="2">
    <source>
        <dbReference type="ARBA" id="ARBA00007793"/>
    </source>
</evidence>
<evidence type="ECO:0000256" key="5">
    <source>
        <dbReference type="ARBA" id="ARBA00023001"/>
    </source>
</evidence>
<keyword evidence="7" id="KW-0326">Glycosidase</keyword>
<accession>A0ABX7NFF5</accession>
<dbReference type="PANTHER" id="PTHR39730">
    <property type="entry name" value="ENDOGLUCANASE 1"/>
    <property type="match status" value="1"/>
</dbReference>
<keyword evidence="4" id="KW-0378">Hydrolase</keyword>
<keyword evidence="5" id="KW-0136">Cellulose degradation</keyword>
<evidence type="ECO:0000256" key="1">
    <source>
        <dbReference type="ARBA" id="ARBA00000966"/>
    </source>
</evidence>